<accession>A0A2J7Q2W0</accession>
<dbReference type="InterPro" id="IPR036236">
    <property type="entry name" value="Znf_C2H2_sf"/>
</dbReference>
<dbReference type="InterPro" id="IPR052035">
    <property type="entry name" value="ZnF_BED_domain_contain"/>
</dbReference>
<feature type="domain" description="BED-type" evidence="11">
    <location>
        <begin position="30"/>
        <end position="88"/>
    </location>
</feature>
<dbReference type="EMBL" id="NEVH01019075">
    <property type="protein sequence ID" value="PNF22931.1"/>
    <property type="molecule type" value="Genomic_DNA"/>
</dbReference>
<dbReference type="GO" id="GO:0008270">
    <property type="term" value="F:zinc ion binding"/>
    <property type="evidence" value="ECO:0007669"/>
    <property type="project" value="UniProtKB-KW"/>
</dbReference>
<keyword evidence="4" id="KW-0862">Zinc</keyword>
<comment type="subcellular location">
    <subcellularLocation>
        <location evidence="1">Nucleus</location>
    </subcellularLocation>
</comment>
<evidence type="ECO:0000256" key="4">
    <source>
        <dbReference type="ARBA" id="ARBA00022833"/>
    </source>
</evidence>
<evidence type="ECO:0000256" key="1">
    <source>
        <dbReference type="ARBA" id="ARBA00004123"/>
    </source>
</evidence>
<dbReference type="STRING" id="105785.A0A2J7Q2W0"/>
<evidence type="ECO:0000256" key="3">
    <source>
        <dbReference type="ARBA" id="ARBA00022771"/>
    </source>
</evidence>
<dbReference type="InterPro" id="IPR003656">
    <property type="entry name" value="Znf_BED"/>
</dbReference>
<dbReference type="AlphaFoldDB" id="A0A2J7Q2W0"/>
<proteinExistence type="predicted"/>
<dbReference type="InterPro" id="IPR012337">
    <property type="entry name" value="RNaseH-like_sf"/>
</dbReference>
<keyword evidence="6" id="KW-0238">DNA-binding</keyword>
<evidence type="ECO:0000313" key="12">
    <source>
        <dbReference type="EMBL" id="PNF22931.1"/>
    </source>
</evidence>
<dbReference type="GO" id="GO:0009791">
    <property type="term" value="P:post-embryonic development"/>
    <property type="evidence" value="ECO:0007669"/>
    <property type="project" value="UniProtKB-ARBA"/>
</dbReference>
<dbReference type="PROSITE" id="PS50808">
    <property type="entry name" value="ZF_BED"/>
    <property type="match status" value="1"/>
</dbReference>
<dbReference type="OrthoDB" id="1607513at2759"/>
<dbReference type="SMART" id="SM00614">
    <property type="entry name" value="ZnF_BED"/>
    <property type="match status" value="1"/>
</dbReference>
<evidence type="ECO:0000256" key="2">
    <source>
        <dbReference type="ARBA" id="ARBA00022723"/>
    </source>
</evidence>
<evidence type="ECO:0000313" key="13">
    <source>
        <dbReference type="Proteomes" id="UP000235965"/>
    </source>
</evidence>
<dbReference type="GO" id="GO:0003677">
    <property type="term" value="F:DNA binding"/>
    <property type="evidence" value="ECO:0007669"/>
    <property type="project" value="UniProtKB-KW"/>
</dbReference>
<sequence length="708" mass="79414">MDQQKMQMMLARMMEEKHTFTYRKLVVPMSMRSIYWKYFGFPATDDGDILTKVKIVCILCKTQIAYNRNTSNLRMHLQNKHPHELLELEANTPPRRPSMEAKEKRSHKKSLKAQGGIGPPHIYTTAADGTVQIEGDIQFITDPNISLQNFEDGEGTSNQNNVRVVLKGSSPGLSNQNVAIILPEDNINSHLHGMMDGKTVSDAIAEFVILDLQLPDVVEGRGFQRLIATLRSPCEIPSKTKLEEELIPKIYDSFKEAVQSTVACIPGEVGLSVEEWCSGNGEVFITVAVHYQHQSTDALMETRVLSTIHCPCDMDVAQWSVTFDNLFMEWDIKLEQVTAVVVATTRHEVIRALSDKDLTLVPCLVHSLQLCTGACFEQPDVAAILNKCRTAIGLIGRSNVATTALRIQEQMMQLEENGLKMDYPRVWTSTYTMLEQLLVRKGVMGSVLDNIETVDRDSITLTEDEWRVVEDLVMVLEPFKVTIMTLSEEKTPLISLLKPLLWQLNSSHLKPKEGDSETARSFKEALSESLSERYSDTAVNLLLQMATTLDPRFKLLPYASEEDKNIISTSMKQMLIKFIGEERGRNSGPAEESASKKSRLSGMEFLLGDLCSSKTGMPAEERASLELVQYQSESTAALDYCPLQWWAKAAAKCPNLARLARKYNCVPASATPPHRIPQENQVLFDMRRACLGPELVDKLLFLNGNHTV</sequence>
<comment type="caution">
    <text evidence="12">The sequence shown here is derived from an EMBL/GenBank/DDBJ whole genome shotgun (WGS) entry which is preliminary data.</text>
</comment>
<dbReference type="Proteomes" id="UP000235965">
    <property type="component" value="Unassembled WGS sequence"/>
</dbReference>
<dbReference type="SUPFAM" id="SSF53098">
    <property type="entry name" value="Ribonuclease H-like"/>
    <property type="match status" value="1"/>
</dbReference>
<keyword evidence="5" id="KW-0805">Transcription regulation</keyword>
<keyword evidence="8" id="KW-0539">Nucleus</keyword>
<protein>
    <recommendedName>
        <fullName evidence="11">BED-type domain-containing protein</fullName>
    </recommendedName>
</protein>
<evidence type="ECO:0000256" key="5">
    <source>
        <dbReference type="ARBA" id="ARBA00023015"/>
    </source>
</evidence>
<keyword evidence="3 9" id="KW-0863">Zinc-finger</keyword>
<keyword evidence="2" id="KW-0479">Metal-binding</keyword>
<keyword evidence="7" id="KW-0804">Transcription</keyword>
<dbReference type="FunCoup" id="A0A2J7Q2W0">
    <property type="interactions" value="174"/>
</dbReference>
<dbReference type="GO" id="GO:0046983">
    <property type="term" value="F:protein dimerization activity"/>
    <property type="evidence" value="ECO:0007669"/>
    <property type="project" value="InterPro"/>
</dbReference>
<organism evidence="12 13">
    <name type="scientific">Cryptotermes secundus</name>
    <dbReference type="NCBI Taxonomy" id="105785"/>
    <lineage>
        <taxon>Eukaryota</taxon>
        <taxon>Metazoa</taxon>
        <taxon>Ecdysozoa</taxon>
        <taxon>Arthropoda</taxon>
        <taxon>Hexapoda</taxon>
        <taxon>Insecta</taxon>
        <taxon>Pterygota</taxon>
        <taxon>Neoptera</taxon>
        <taxon>Polyneoptera</taxon>
        <taxon>Dictyoptera</taxon>
        <taxon>Blattodea</taxon>
        <taxon>Blattoidea</taxon>
        <taxon>Termitoidae</taxon>
        <taxon>Kalotermitidae</taxon>
        <taxon>Cryptotermitinae</taxon>
        <taxon>Cryptotermes</taxon>
    </lineage>
</organism>
<gene>
    <name evidence="12" type="ORF">B7P43_G11677</name>
</gene>
<keyword evidence="13" id="KW-1185">Reference proteome</keyword>
<dbReference type="Pfam" id="PF02892">
    <property type="entry name" value="zf-BED"/>
    <property type="match status" value="1"/>
</dbReference>
<evidence type="ECO:0000256" key="9">
    <source>
        <dbReference type="PROSITE-ProRule" id="PRU00027"/>
    </source>
</evidence>
<dbReference type="PANTHER" id="PTHR46481">
    <property type="entry name" value="ZINC FINGER BED DOMAIN-CONTAINING PROTEIN 4"/>
    <property type="match status" value="1"/>
</dbReference>
<evidence type="ECO:0000256" key="6">
    <source>
        <dbReference type="ARBA" id="ARBA00023125"/>
    </source>
</evidence>
<evidence type="ECO:0000256" key="10">
    <source>
        <dbReference type="SAM" id="MobiDB-lite"/>
    </source>
</evidence>
<dbReference type="InParanoid" id="A0A2J7Q2W0"/>
<dbReference type="GO" id="GO:0005634">
    <property type="term" value="C:nucleus"/>
    <property type="evidence" value="ECO:0007669"/>
    <property type="project" value="UniProtKB-SubCell"/>
</dbReference>
<dbReference type="PANTHER" id="PTHR46481:SF10">
    <property type="entry name" value="ZINC FINGER BED DOMAIN-CONTAINING PROTEIN 39"/>
    <property type="match status" value="1"/>
</dbReference>
<feature type="region of interest" description="Disordered" evidence="10">
    <location>
        <begin position="91"/>
        <end position="119"/>
    </location>
</feature>
<evidence type="ECO:0000256" key="8">
    <source>
        <dbReference type="ARBA" id="ARBA00023242"/>
    </source>
</evidence>
<dbReference type="Pfam" id="PF05699">
    <property type="entry name" value="Dimer_Tnp_hAT"/>
    <property type="match status" value="1"/>
</dbReference>
<dbReference type="SUPFAM" id="SSF57667">
    <property type="entry name" value="beta-beta-alpha zinc fingers"/>
    <property type="match status" value="1"/>
</dbReference>
<name>A0A2J7Q2W0_9NEOP</name>
<evidence type="ECO:0000259" key="11">
    <source>
        <dbReference type="PROSITE" id="PS50808"/>
    </source>
</evidence>
<reference evidence="12 13" key="1">
    <citation type="submission" date="2017-12" db="EMBL/GenBank/DDBJ databases">
        <title>Hemimetabolous genomes reveal molecular basis of termite eusociality.</title>
        <authorList>
            <person name="Harrison M.C."/>
            <person name="Jongepier E."/>
            <person name="Robertson H.M."/>
            <person name="Arning N."/>
            <person name="Bitard-Feildel T."/>
            <person name="Chao H."/>
            <person name="Childers C.P."/>
            <person name="Dinh H."/>
            <person name="Doddapaneni H."/>
            <person name="Dugan S."/>
            <person name="Gowin J."/>
            <person name="Greiner C."/>
            <person name="Han Y."/>
            <person name="Hu H."/>
            <person name="Hughes D.S.T."/>
            <person name="Huylmans A.-K."/>
            <person name="Kemena C."/>
            <person name="Kremer L.P.M."/>
            <person name="Lee S.L."/>
            <person name="Lopez-Ezquerra A."/>
            <person name="Mallet L."/>
            <person name="Monroy-Kuhn J.M."/>
            <person name="Moser A."/>
            <person name="Murali S.C."/>
            <person name="Muzny D.M."/>
            <person name="Otani S."/>
            <person name="Piulachs M.-D."/>
            <person name="Poelchau M."/>
            <person name="Qu J."/>
            <person name="Schaub F."/>
            <person name="Wada-Katsumata A."/>
            <person name="Worley K.C."/>
            <person name="Xie Q."/>
            <person name="Ylla G."/>
            <person name="Poulsen M."/>
            <person name="Gibbs R.A."/>
            <person name="Schal C."/>
            <person name="Richards S."/>
            <person name="Belles X."/>
            <person name="Korb J."/>
            <person name="Bornberg-Bauer E."/>
        </authorList>
    </citation>
    <scope>NUCLEOTIDE SEQUENCE [LARGE SCALE GENOMIC DNA]</scope>
    <source>
        <tissue evidence="12">Whole body</tissue>
    </source>
</reference>
<dbReference type="InterPro" id="IPR008906">
    <property type="entry name" value="HATC_C_dom"/>
</dbReference>
<evidence type="ECO:0000256" key="7">
    <source>
        <dbReference type="ARBA" id="ARBA00023163"/>
    </source>
</evidence>